<dbReference type="GO" id="GO:0016301">
    <property type="term" value="F:kinase activity"/>
    <property type="evidence" value="ECO:0007669"/>
    <property type="project" value="UniProtKB-KW"/>
</dbReference>
<accession>A0ABT9YC89</accession>
<dbReference type="PANTHER" id="PTHR21064">
    <property type="entry name" value="AMINOGLYCOSIDE PHOSPHOTRANSFERASE DOMAIN-CONTAINING PROTEIN-RELATED"/>
    <property type="match status" value="1"/>
</dbReference>
<keyword evidence="3" id="KW-0808">Transferase</keyword>
<keyword evidence="3" id="KW-0418">Kinase</keyword>
<evidence type="ECO:0000259" key="2">
    <source>
        <dbReference type="Pfam" id="PF01636"/>
    </source>
</evidence>
<proteinExistence type="inferred from homology"/>
<dbReference type="Proteomes" id="UP001225034">
    <property type="component" value="Unassembled WGS sequence"/>
</dbReference>
<dbReference type="InterPro" id="IPR011009">
    <property type="entry name" value="Kinase-like_dom_sf"/>
</dbReference>
<comment type="similarity">
    <text evidence="1">Belongs to the pseudomonas-type ThrB family.</text>
</comment>
<dbReference type="InterPro" id="IPR002575">
    <property type="entry name" value="Aminoglycoside_PTrfase"/>
</dbReference>
<dbReference type="Gene3D" id="3.30.200.20">
    <property type="entry name" value="Phosphorylase Kinase, domain 1"/>
    <property type="match status" value="1"/>
</dbReference>
<dbReference type="RefSeq" id="WP_306979160.1">
    <property type="nucleotide sequence ID" value="NZ_JAUSUA010000001.1"/>
</dbReference>
<evidence type="ECO:0000313" key="4">
    <source>
        <dbReference type="Proteomes" id="UP001225034"/>
    </source>
</evidence>
<protein>
    <submittedName>
        <fullName evidence="3">Ser/Thr protein kinase RdoA (MazF antagonist)</fullName>
    </submittedName>
</protein>
<organism evidence="3 4">
    <name type="scientific">Alkalicoccobacillus murimartini</name>
    <dbReference type="NCBI Taxonomy" id="171685"/>
    <lineage>
        <taxon>Bacteria</taxon>
        <taxon>Bacillati</taxon>
        <taxon>Bacillota</taxon>
        <taxon>Bacilli</taxon>
        <taxon>Bacillales</taxon>
        <taxon>Bacillaceae</taxon>
        <taxon>Alkalicoccobacillus</taxon>
    </lineage>
</organism>
<sequence length="333" mass="39421">MDLKLIKEVASYYGTEVVSCLGGFFQNVYHIKDREREYVLKGQLAEHTSYRKLQSELIWMQTLRESGMSVPEHIPTLNGERIVKVRDQEKVYFFVAFAKAKGSIVSPKLWNSEYFELWGRALGKMHAAASVFKEPDEEFELPHWSTSPDFLAIHESFDPEIFDIYQEMVSYSTTLPVSNMTFGIIHNDFHHNNFLVHKDKGVPINFGDAQYNYYFYDLAVSIYHTVHSIRTSQDPSSFLVTFLTHFFKGYQSEHCRIEQFGDWIEQLHPFLAYRRMYSYEYMQLYLSVEKKREHQSYFHKMKQDILTQSPVLEYPNSFFERIMDEVSKKERGV</sequence>
<dbReference type="SUPFAM" id="SSF56112">
    <property type="entry name" value="Protein kinase-like (PK-like)"/>
    <property type="match status" value="1"/>
</dbReference>
<evidence type="ECO:0000313" key="3">
    <source>
        <dbReference type="EMBL" id="MDQ0205460.1"/>
    </source>
</evidence>
<comment type="caution">
    <text evidence="3">The sequence shown here is derived from an EMBL/GenBank/DDBJ whole genome shotgun (WGS) entry which is preliminary data.</text>
</comment>
<dbReference type="InterPro" id="IPR050249">
    <property type="entry name" value="Pseudomonas-type_ThrB"/>
</dbReference>
<feature type="domain" description="Aminoglycoside phosphotransferase" evidence="2">
    <location>
        <begin position="25"/>
        <end position="235"/>
    </location>
</feature>
<dbReference type="EMBL" id="JAUSUA010000001">
    <property type="protein sequence ID" value="MDQ0205460.1"/>
    <property type="molecule type" value="Genomic_DNA"/>
</dbReference>
<evidence type="ECO:0000256" key="1">
    <source>
        <dbReference type="ARBA" id="ARBA00038240"/>
    </source>
</evidence>
<name>A0ABT9YC89_9BACI</name>
<dbReference type="PANTHER" id="PTHR21064:SF6">
    <property type="entry name" value="AMINOGLYCOSIDE PHOSPHOTRANSFERASE DOMAIN-CONTAINING PROTEIN"/>
    <property type="match status" value="1"/>
</dbReference>
<dbReference type="Pfam" id="PF01636">
    <property type="entry name" value="APH"/>
    <property type="match status" value="1"/>
</dbReference>
<reference evidence="3 4" key="1">
    <citation type="submission" date="2023-07" db="EMBL/GenBank/DDBJ databases">
        <title>Genomic Encyclopedia of Type Strains, Phase IV (KMG-IV): sequencing the most valuable type-strain genomes for metagenomic binning, comparative biology and taxonomic classification.</title>
        <authorList>
            <person name="Goeker M."/>
        </authorList>
    </citation>
    <scope>NUCLEOTIDE SEQUENCE [LARGE SCALE GENOMIC DNA]</scope>
    <source>
        <strain evidence="3 4">DSM 19154</strain>
    </source>
</reference>
<gene>
    <name evidence="3" type="ORF">J2S05_000234</name>
</gene>
<keyword evidence="4" id="KW-1185">Reference proteome</keyword>
<dbReference type="Gene3D" id="3.90.1200.10">
    <property type="match status" value="1"/>
</dbReference>